<dbReference type="EMBL" id="JAALHA020000041">
    <property type="protein sequence ID" value="MDR9900858.1"/>
    <property type="molecule type" value="Genomic_DNA"/>
</dbReference>
<keyword evidence="1" id="KW-0472">Membrane</keyword>
<reference evidence="3" key="1">
    <citation type="journal article" date="2021" name="Science">
        <title>Hunting the eagle killer: A cyanobacterial neurotoxin causes vacuolar myelinopathy.</title>
        <authorList>
            <person name="Breinlinger S."/>
            <person name="Phillips T.J."/>
            <person name="Haram B.N."/>
            <person name="Mares J."/>
            <person name="Martinez Yerena J.A."/>
            <person name="Hrouzek P."/>
            <person name="Sobotka R."/>
            <person name="Henderson W.M."/>
            <person name="Schmieder P."/>
            <person name="Williams S.M."/>
            <person name="Lauderdale J.D."/>
            <person name="Wilde H.D."/>
            <person name="Gerrin W."/>
            <person name="Kust A."/>
            <person name="Washington J.W."/>
            <person name="Wagner C."/>
            <person name="Geier B."/>
            <person name="Liebeke M."/>
            <person name="Enke H."/>
            <person name="Niedermeyer T.H.J."/>
            <person name="Wilde S.B."/>
        </authorList>
    </citation>
    <scope>NUCLEOTIDE SEQUENCE [LARGE SCALE GENOMIC DNA]</scope>
    <source>
        <strain evidence="3">Thurmond2011</strain>
    </source>
</reference>
<evidence type="ECO:0000256" key="1">
    <source>
        <dbReference type="SAM" id="Phobius"/>
    </source>
</evidence>
<evidence type="ECO:0000313" key="3">
    <source>
        <dbReference type="Proteomes" id="UP000667802"/>
    </source>
</evidence>
<organism evidence="2 3">
    <name type="scientific">Aetokthonos hydrillicola Thurmond2011</name>
    <dbReference type="NCBI Taxonomy" id="2712845"/>
    <lineage>
        <taxon>Bacteria</taxon>
        <taxon>Bacillati</taxon>
        <taxon>Cyanobacteriota</taxon>
        <taxon>Cyanophyceae</taxon>
        <taxon>Nostocales</taxon>
        <taxon>Hapalosiphonaceae</taxon>
        <taxon>Aetokthonos</taxon>
    </lineage>
</organism>
<gene>
    <name evidence="2" type="ORF">G7B40_040950</name>
</gene>
<dbReference type="RefSeq" id="WP_208343362.1">
    <property type="nucleotide sequence ID" value="NZ_CAWQFN010000310.1"/>
</dbReference>
<keyword evidence="3" id="KW-1185">Reference proteome</keyword>
<dbReference type="AlphaFoldDB" id="A0AAP5MEB9"/>
<accession>A0AAP5MEB9</accession>
<evidence type="ECO:0000313" key="2">
    <source>
        <dbReference type="EMBL" id="MDR9900858.1"/>
    </source>
</evidence>
<feature type="transmembrane region" description="Helical" evidence="1">
    <location>
        <begin position="20"/>
        <end position="38"/>
    </location>
</feature>
<sequence>MPLARKLPSWFRHPSSAGRIHVYLLGCCLRLITGVLLYEAVRSRILKTLLTGKSKVATTSPQYKTASRALDNFIKELKESSTPSNTRLLTEP</sequence>
<protein>
    <submittedName>
        <fullName evidence="2">Uncharacterized protein</fullName>
    </submittedName>
</protein>
<name>A0AAP5MEB9_9CYAN</name>
<comment type="caution">
    <text evidence="2">The sequence shown here is derived from an EMBL/GenBank/DDBJ whole genome shotgun (WGS) entry which is preliminary data.</text>
</comment>
<keyword evidence="1" id="KW-1133">Transmembrane helix</keyword>
<proteinExistence type="predicted"/>
<keyword evidence="1" id="KW-0812">Transmembrane</keyword>
<dbReference type="Proteomes" id="UP000667802">
    <property type="component" value="Unassembled WGS sequence"/>
</dbReference>